<accession>A0ABR2W251</accession>
<protein>
    <submittedName>
        <fullName evidence="2">Uncharacterized protein</fullName>
    </submittedName>
</protein>
<organism evidence="2 3">
    <name type="scientific">Basidiobolus ranarum</name>
    <dbReference type="NCBI Taxonomy" id="34480"/>
    <lineage>
        <taxon>Eukaryota</taxon>
        <taxon>Fungi</taxon>
        <taxon>Fungi incertae sedis</taxon>
        <taxon>Zoopagomycota</taxon>
        <taxon>Entomophthoromycotina</taxon>
        <taxon>Basidiobolomycetes</taxon>
        <taxon>Basidiobolales</taxon>
        <taxon>Basidiobolaceae</taxon>
        <taxon>Basidiobolus</taxon>
    </lineage>
</organism>
<proteinExistence type="predicted"/>
<feature type="chain" id="PRO_5046773619" evidence="1">
    <location>
        <begin position="21"/>
        <end position="110"/>
    </location>
</feature>
<gene>
    <name evidence="2" type="ORF">K7432_006092</name>
</gene>
<feature type="signal peptide" evidence="1">
    <location>
        <begin position="1"/>
        <end position="20"/>
    </location>
</feature>
<keyword evidence="1" id="KW-0732">Signal</keyword>
<comment type="caution">
    <text evidence="2">The sequence shown here is derived from an EMBL/GenBank/DDBJ whole genome shotgun (WGS) entry which is preliminary data.</text>
</comment>
<dbReference type="Proteomes" id="UP001479436">
    <property type="component" value="Unassembled WGS sequence"/>
</dbReference>
<sequence length="110" mass="12180">MNSSLKALSITILLSVSGLALPSTNRLDEMEDVGYERDGFTYNSNSFVPLDNPFVPHYAYLSSPGGSYPLTHIGARRRPSRSGRSPFSLPPGYYPRIQYLEMGSDGIRYA</sequence>
<evidence type="ECO:0000256" key="1">
    <source>
        <dbReference type="SAM" id="SignalP"/>
    </source>
</evidence>
<keyword evidence="3" id="KW-1185">Reference proteome</keyword>
<dbReference type="EMBL" id="JASJQH010007134">
    <property type="protein sequence ID" value="KAK9717563.1"/>
    <property type="molecule type" value="Genomic_DNA"/>
</dbReference>
<name>A0ABR2W251_9FUNG</name>
<reference evidence="2 3" key="1">
    <citation type="submission" date="2023-04" db="EMBL/GenBank/DDBJ databases">
        <title>Genome of Basidiobolus ranarum AG-B5.</title>
        <authorList>
            <person name="Stajich J.E."/>
            <person name="Carter-House D."/>
            <person name="Gryganskyi A."/>
        </authorList>
    </citation>
    <scope>NUCLEOTIDE SEQUENCE [LARGE SCALE GENOMIC DNA]</scope>
    <source>
        <strain evidence="2 3">AG-B5</strain>
    </source>
</reference>
<evidence type="ECO:0000313" key="3">
    <source>
        <dbReference type="Proteomes" id="UP001479436"/>
    </source>
</evidence>
<evidence type="ECO:0000313" key="2">
    <source>
        <dbReference type="EMBL" id="KAK9717563.1"/>
    </source>
</evidence>